<dbReference type="Proteomes" id="UP000819052">
    <property type="component" value="Unassembled WGS sequence"/>
</dbReference>
<organism evidence="3 4">
    <name type="scientific">Massilia aquatica</name>
    <dbReference type="NCBI Taxonomy" id="2609000"/>
    <lineage>
        <taxon>Bacteria</taxon>
        <taxon>Pseudomonadati</taxon>
        <taxon>Pseudomonadota</taxon>
        <taxon>Betaproteobacteria</taxon>
        <taxon>Burkholderiales</taxon>
        <taxon>Oxalobacteraceae</taxon>
        <taxon>Telluria group</taxon>
        <taxon>Massilia</taxon>
    </lineage>
</organism>
<dbReference type="SMART" id="SM00267">
    <property type="entry name" value="GGDEF"/>
    <property type="match status" value="1"/>
</dbReference>
<dbReference type="SUPFAM" id="SSF55073">
    <property type="entry name" value="Nucleotide cyclase"/>
    <property type="match status" value="1"/>
</dbReference>
<dbReference type="InterPro" id="IPR029787">
    <property type="entry name" value="Nucleotide_cyclase"/>
</dbReference>
<evidence type="ECO:0000313" key="3">
    <source>
        <dbReference type="EMBL" id="NHZ42572.1"/>
    </source>
</evidence>
<dbReference type="PANTHER" id="PTHR44757">
    <property type="entry name" value="DIGUANYLATE CYCLASE DGCP"/>
    <property type="match status" value="1"/>
</dbReference>
<dbReference type="Pfam" id="PF00989">
    <property type="entry name" value="PAS"/>
    <property type="match status" value="1"/>
</dbReference>
<feature type="domain" description="PAS" evidence="1">
    <location>
        <begin position="371"/>
        <end position="447"/>
    </location>
</feature>
<dbReference type="Gene3D" id="3.30.450.40">
    <property type="match status" value="1"/>
</dbReference>
<keyword evidence="4" id="KW-1185">Reference proteome</keyword>
<dbReference type="NCBIfam" id="TIGR00254">
    <property type="entry name" value="GGDEF"/>
    <property type="match status" value="1"/>
</dbReference>
<feature type="domain" description="PAS" evidence="1">
    <location>
        <begin position="242"/>
        <end position="313"/>
    </location>
</feature>
<feature type="domain" description="GGDEF" evidence="2">
    <location>
        <begin position="781"/>
        <end position="914"/>
    </location>
</feature>
<reference evidence="3 4" key="1">
    <citation type="submission" date="2019-09" db="EMBL/GenBank/DDBJ databases">
        <title>Taxonomy of Antarctic Massilia spp.: description of Massilia rubra sp. nov., Massilia aquatica sp. nov., Massilia mucilaginosa sp. nov., Massilia frigida sp. nov. isolated from streams, lakes and regoliths.</title>
        <authorList>
            <person name="Holochova P."/>
            <person name="Sedlacek I."/>
            <person name="Kralova S."/>
            <person name="Maslanova I."/>
            <person name="Busse H.-J."/>
            <person name="Stankova E."/>
            <person name="Vrbovska V."/>
            <person name="Kovarovic V."/>
            <person name="Bartak M."/>
            <person name="Svec P."/>
            <person name="Pantucek R."/>
        </authorList>
    </citation>
    <scope>NUCLEOTIDE SEQUENCE [LARGE SCALE GENOMIC DNA]</scope>
    <source>
        <strain evidence="3 4">CCM 8693</strain>
    </source>
</reference>
<comment type="caution">
    <text evidence="3">The sequence shown here is derived from an EMBL/GenBank/DDBJ whole genome shotgun (WGS) entry which is preliminary data.</text>
</comment>
<dbReference type="InterPro" id="IPR003018">
    <property type="entry name" value="GAF"/>
</dbReference>
<dbReference type="InterPro" id="IPR043128">
    <property type="entry name" value="Rev_trsase/Diguanyl_cyclase"/>
</dbReference>
<dbReference type="InterPro" id="IPR052155">
    <property type="entry name" value="Biofilm_reg_signaling"/>
</dbReference>
<dbReference type="Gene3D" id="3.30.450.20">
    <property type="entry name" value="PAS domain"/>
    <property type="match status" value="4"/>
</dbReference>
<dbReference type="InterPro" id="IPR000160">
    <property type="entry name" value="GGDEF_dom"/>
</dbReference>
<sequence length="915" mass="101842">MFPGHAPADPLLLQNTDAWRQRPGRLMDIALTDSADLKRVRALNALCVLDTPQEERFDRLTRLASSVLGMPIALVSLVDTQRQWFKSRIGLDATETPRSISFCTHAVAQREMLVVEDALRDARFAANPLVTGAPDIRFYAGQPVFSHDGEAVGTLCVIDSAPRSFGEAARQILRDFAALVEDELNKGALVAARVRAEQALHALNEDLEHRIEERTRSLSETNETLKREIRQRLAVEETLRANEERIRTFIDSSFSAFVGTDADGMVVEWNPSAERTFGWSREQALGQELASLIIPDAYREAHRAGMRRFVRHGVGNVINTRLEMPACTRDHGDITVEMTINAFKSGGELFFGAFLHDVSERIRAKLALQQKQQLLDTVLETLDVGVVACSADGELTLFNRAAREFHGLPPQALPSGDWAAHYSLFSGDGAHPMEEHEVPLMRALHGEAIKDSAMVIAPKGRNRRYILASGRRMTGPNGEALGAVVAMKDITELNESQRRLRVNEQRLRAITENLPALIGQVDKAGNFTYLNTLALRFYGREKNQLIGQPVRQAYSAPEFERVEQFMKLALQGKRVTFEDELMVEGRSSHYHASYIPDIDASGAVNGFFAMAFDITARKRSEIRQRDSEERLRTVTDNLPALISYLDTDLRYCFANAMYKQWYGVDPAAMVGKSISDVFPAHFCGQREQQLRRCLEGHTVQIELEVEHSGDTRILQSVYIPHMRDGVVLGAYLLSTDVTAARRHEANLKTLAHTDTLTGLPNRRSYEAELEAALGRSVRNRSGMALMFLDIDRFKQVNDTLGHAGGDEVLREFARRLLRTVRKTDTVSRLAGDEFTIILEGVRSPEECARIGAKIVEAMGPLFSVGEMARQVSTSIGIAWTNSAQLDARALSTRADAALYQAKAAGRNQFCVGAGQ</sequence>
<dbReference type="PROSITE" id="PS50887">
    <property type="entry name" value="GGDEF"/>
    <property type="match status" value="1"/>
</dbReference>
<dbReference type="Pfam" id="PF00990">
    <property type="entry name" value="GGDEF"/>
    <property type="match status" value="1"/>
</dbReference>
<dbReference type="Pfam" id="PF01590">
    <property type="entry name" value="GAF"/>
    <property type="match status" value="1"/>
</dbReference>
<dbReference type="PANTHER" id="PTHR44757:SF2">
    <property type="entry name" value="BIOFILM ARCHITECTURE MAINTENANCE PROTEIN MBAA"/>
    <property type="match status" value="1"/>
</dbReference>
<dbReference type="Gene3D" id="3.30.70.270">
    <property type="match status" value="1"/>
</dbReference>
<protein>
    <submittedName>
        <fullName evidence="3">PAS domain-containing protein</fullName>
    </submittedName>
</protein>
<dbReference type="InterPro" id="IPR035965">
    <property type="entry name" value="PAS-like_dom_sf"/>
</dbReference>
<dbReference type="InterPro" id="IPR013656">
    <property type="entry name" value="PAS_4"/>
</dbReference>
<dbReference type="CDD" id="cd01949">
    <property type="entry name" value="GGDEF"/>
    <property type="match status" value="1"/>
</dbReference>
<dbReference type="EMBL" id="VVIW01000013">
    <property type="protein sequence ID" value="NHZ42572.1"/>
    <property type="molecule type" value="Genomic_DNA"/>
</dbReference>
<dbReference type="PROSITE" id="PS50112">
    <property type="entry name" value="PAS"/>
    <property type="match status" value="4"/>
</dbReference>
<dbReference type="InterPro" id="IPR029016">
    <property type="entry name" value="GAF-like_dom_sf"/>
</dbReference>
<feature type="domain" description="PAS" evidence="1">
    <location>
        <begin position="627"/>
        <end position="697"/>
    </location>
</feature>
<proteinExistence type="predicted"/>
<dbReference type="SUPFAM" id="SSF55785">
    <property type="entry name" value="PYP-like sensor domain (PAS domain)"/>
    <property type="match status" value="4"/>
</dbReference>
<dbReference type="InterPro" id="IPR000014">
    <property type="entry name" value="PAS"/>
</dbReference>
<accession>A0ABX0ME87</accession>
<dbReference type="SMART" id="SM00091">
    <property type="entry name" value="PAS"/>
    <property type="match status" value="4"/>
</dbReference>
<evidence type="ECO:0000313" key="4">
    <source>
        <dbReference type="Proteomes" id="UP000819052"/>
    </source>
</evidence>
<evidence type="ECO:0000259" key="2">
    <source>
        <dbReference type="PROSITE" id="PS50887"/>
    </source>
</evidence>
<feature type="domain" description="PAS" evidence="1">
    <location>
        <begin position="503"/>
        <end position="573"/>
    </location>
</feature>
<dbReference type="InterPro" id="IPR013767">
    <property type="entry name" value="PAS_fold"/>
</dbReference>
<evidence type="ECO:0000259" key="1">
    <source>
        <dbReference type="PROSITE" id="PS50112"/>
    </source>
</evidence>
<dbReference type="NCBIfam" id="TIGR00229">
    <property type="entry name" value="sensory_box"/>
    <property type="match status" value="4"/>
</dbReference>
<dbReference type="CDD" id="cd00130">
    <property type="entry name" value="PAS"/>
    <property type="match status" value="4"/>
</dbReference>
<gene>
    <name evidence="3" type="ORF">F1609_20705</name>
</gene>
<dbReference type="SMART" id="SM00065">
    <property type="entry name" value="GAF"/>
    <property type="match status" value="1"/>
</dbReference>
<dbReference type="Pfam" id="PF08448">
    <property type="entry name" value="PAS_4"/>
    <property type="match status" value="3"/>
</dbReference>
<dbReference type="SUPFAM" id="SSF55781">
    <property type="entry name" value="GAF domain-like"/>
    <property type="match status" value="1"/>
</dbReference>
<name>A0ABX0ME87_9BURK</name>